<dbReference type="InterPro" id="IPR029016">
    <property type="entry name" value="GAF-like_dom_sf"/>
</dbReference>
<evidence type="ECO:0000256" key="1">
    <source>
        <dbReference type="ARBA" id="ARBA00038454"/>
    </source>
</evidence>
<dbReference type="SUPFAM" id="SSF55781">
    <property type="entry name" value="GAF domain-like"/>
    <property type="match status" value="1"/>
</dbReference>
<dbReference type="PROSITE" id="PS01320">
    <property type="entry name" value="UPF0067"/>
    <property type="match status" value="1"/>
</dbReference>
<dbReference type="AlphaFoldDB" id="A0A1H2TVQ6"/>
<dbReference type="GO" id="GO:0005829">
    <property type="term" value="C:cytosol"/>
    <property type="evidence" value="ECO:0007669"/>
    <property type="project" value="TreeGrafter"/>
</dbReference>
<dbReference type="RefSeq" id="WP_093751129.1">
    <property type="nucleotide sequence ID" value="NZ_FNNG01000002.1"/>
</dbReference>
<evidence type="ECO:0000259" key="2">
    <source>
        <dbReference type="Pfam" id="PF13185"/>
    </source>
</evidence>
<dbReference type="InterPro" id="IPR051330">
    <property type="entry name" value="Phosphatase_reg/MetRdx"/>
</dbReference>
<protein>
    <submittedName>
        <fullName evidence="3">GAF domain-containing protein</fullName>
    </submittedName>
</protein>
<sequence>MFKLDPIKKMNEEERLKYMNMLLKSQLSSEKDDIANLSNASAIIMACVERLNWAGFYILRDGELVLGPFQGLPACNRIGIGKGVCGTAVKTKEIQLVPDVHQFPGHIACDEASNSELVIPIIKEDRVYGVLDLDSPEKGRFTELEKEYFIKFVNILNEYIDWNNV</sequence>
<proteinExistence type="inferred from homology"/>
<organism evidence="3 4">
    <name type="scientific">Tepidimicrobium xylanilyticum</name>
    <dbReference type="NCBI Taxonomy" id="1123352"/>
    <lineage>
        <taxon>Bacteria</taxon>
        <taxon>Bacillati</taxon>
        <taxon>Bacillota</taxon>
        <taxon>Tissierellia</taxon>
        <taxon>Tissierellales</taxon>
        <taxon>Tepidimicrobiaceae</taxon>
        <taxon>Tepidimicrobium</taxon>
    </lineage>
</organism>
<dbReference type="FunFam" id="3.30.450.40:FF:000008">
    <property type="entry name" value="GAF domain-containing proteins"/>
    <property type="match status" value="1"/>
</dbReference>
<keyword evidence="4" id="KW-1185">Reference proteome</keyword>
<comment type="similarity">
    <text evidence="1">Belongs to the free Met sulfoxide reductase family.</text>
</comment>
<accession>A0A1H2TVQ6</accession>
<dbReference type="EMBL" id="FNNG01000002">
    <property type="protein sequence ID" value="SDW47911.1"/>
    <property type="molecule type" value="Genomic_DNA"/>
</dbReference>
<dbReference type="GO" id="GO:0033745">
    <property type="term" value="F:L-methionine-(R)-S-oxide reductase activity"/>
    <property type="evidence" value="ECO:0007669"/>
    <property type="project" value="TreeGrafter"/>
</dbReference>
<feature type="domain" description="GAF" evidence="2">
    <location>
        <begin position="47"/>
        <end position="149"/>
    </location>
</feature>
<dbReference type="InterPro" id="IPR003018">
    <property type="entry name" value="GAF"/>
</dbReference>
<dbReference type="OrthoDB" id="9796252at2"/>
<dbReference type="InterPro" id="IPR000614">
    <property type="entry name" value="FRMsr_CS"/>
</dbReference>
<name>A0A1H2TVQ6_9FIRM</name>
<reference evidence="3 4" key="1">
    <citation type="submission" date="2016-10" db="EMBL/GenBank/DDBJ databases">
        <authorList>
            <person name="de Groot N.N."/>
        </authorList>
    </citation>
    <scope>NUCLEOTIDE SEQUENCE [LARGE SCALE GENOMIC DNA]</scope>
    <source>
        <strain evidence="3 4">DSM 23310</strain>
    </source>
</reference>
<evidence type="ECO:0000313" key="4">
    <source>
        <dbReference type="Proteomes" id="UP000198828"/>
    </source>
</evidence>
<dbReference type="Pfam" id="PF13185">
    <property type="entry name" value="GAF_2"/>
    <property type="match status" value="1"/>
</dbReference>
<evidence type="ECO:0000313" key="3">
    <source>
        <dbReference type="EMBL" id="SDW47911.1"/>
    </source>
</evidence>
<dbReference type="PANTHER" id="PTHR21021:SF15">
    <property type="entry name" value="FREE METHIONINE-R-SULFOXIDE REDUCTASE"/>
    <property type="match status" value="1"/>
</dbReference>
<dbReference type="PANTHER" id="PTHR21021">
    <property type="entry name" value="GAF/PUTATIVE CYTOSKELETAL PROTEIN"/>
    <property type="match status" value="1"/>
</dbReference>
<gene>
    <name evidence="3" type="ORF">SAMN05660923_00821</name>
</gene>
<dbReference type="Gene3D" id="3.30.450.40">
    <property type="match status" value="1"/>
</dbReference>
<dbReference type="Proteomes" id="UP000198828">
    <property type="component" value="Unassembled WGS sequence"/>
</dbReference>